<dbReference type="Pfam" id="PF13315">
    <property type="entry name" value="DUF4085"/>
    <property type="match status" value="1"/>
</dbReference>
<dbReference type="InterPro" id="IPR025144">
    <property type="entry name" value="DUF4085"/>
</dbReference>
<reference evidence="1 2" key="1">
    <citation type="submission" date="2024-09" db="EMBL/GenBank/DDBJ databases">
        <authorList>
            <person name="Sun Q."/>
            <person name="Mori K."/>
        </authorList>
    </citation>
    <scope>NUCLEOTIDE SEQUENCE [LARGE SCALE GENOMIC DNA]</scope>
    <source>
        <strain evidence="1 2">JCM 12520</strain>
    </source>
</reference>
<dbReference type="EMBL" id="JBHMAG010000030">
    <property type="protein sequence ID" value="MFB9756903.1"/>
    <property type="molecule type" value="Genomic_DNA"/>
</dbReference>
<evidence type="ECO:0000313" key="2">
    <source>
        <dbReference type="Proteomes" id="UP001589619"/>
    </source>
</evidence>
<name>A0ABV5W8J9_9BACL</name>
<organism evidence="1 2">
    <name type="scientific">Paenibacillus hodogayensis</name>
    <dbReference type="NCBI Taxonomy" id="279208"/>
    <lineage>
        <taxon>Bacteria</taxon>
        <taxon>Bacillati</taxon>
        <taxon>Bacillota</taxon>
        <taxon>Bacilli</taxon>
        <taxon>Bacillales</taxon>
        <taxon>Paenibacillaceae</taxon>
        <taxon>Paenibacillus</taxon>
    </lineage>
</organism>
<proteinExistence type="predicted"/>
<dbReference type="Proteomes" id="UP001589619">
    <property type="component" value="Unassembled WGS sequence"/>
</dbReference>
<protein>
    <submittedName>
        <fullName evidence="1">DUF4085 family protein</fullName>
    </submittedName>
</protein>
<accession>A0ABV5W8J9</accession>
<gene>
    <name evidence="1" type="ORF">ACFFNY_35500</name>
</gene>
<comment type="caution">
    <text evidence="1">The sequence shown here is derived from an EMBL/GenBank/DDBJ whole genome shotgun (WGS) entry which is preliminary data.</text>
</comment>
<sequence length="287" mass="34019">MKYLTKEWYDLCQRTGLHFGMRVHNGAHAHDEALYLRLYKRKEKEFVNMQREVYDVDPRFMLEQDGTVLVPLHTFSSGDEISEEDTIVYHMPSEEKARIQKLIADYDARPPFDEIKCKQEFSRNMEWRCREEAARLPRELFSQIADMRVFALGYCTKDVLRELKKRSEENERNMKLVLDEFTKMQQAQHIPETILETFNFHDCKVTEWVSGQQVVIRLDTQGGFTAFNKVTFVAAEIIKQEDHFVGSTWIYNELYRIDNGYEVHMLFAGKGMPELILRCHDIVIEKE</sequence>
<keyword evidence="2" id="KW-1185">Reference proteome</keyword>
<dbReference type="RefSeq" id="WP_344906342.1">
    <property type="nucleotide sequence ID" value="NZ_BAAAYO010000003.1"/>
</dbReference>
<evidence type="ECO:0000313" key="1">
    <source>
        <dbReference type="EMBL" id="MFB9756903.1"/>
    </source>
</evidence>